<name>A0A0J9TTU8_PLAVI</name>
<dbReference type="InterPro" id="IPR036390">
    <property type="entry name" value="WH_DNA-bd_sf"/>
</dbReference>
<dbReference type="Pfam" id="PF26557">
    <property type="entry name" value="Cullin_AB"/>
    <property type="match status" value="1"/>
</dbReference>
<feature type="compositionally biased region" description="Pro residues" evidence="4">
    <location>
        <begin position="11"/>
        <end position="23"/>
    </location>
</feature>
<reference evidence="6 7" key="1">
    <citation type="submission" date="2011-09" db="EMBL/GenBank/DDBJ databases">
        <title>The Genome Sequence of Plasmodium vivax North Korean.</title>
        <authorList>
            <consortium name="The Broad Institute Genome Sequencing Platform"/>
            <consortium name="The Broad Institute Genome Sequencing Center for Infectious Disease"/>
            <person name="Neafsey D."/>
            <person name="Carlton J."/>
            <person name="Barnwell J."/>
            <person name="Collins W."/>
            <person name="Escalante A."/>
            <person name="Mullikin J."/>
            <person name="Saul A."/>
            <person name="Guigo R."/>
            <person name="Camara F."/>
            <person name="Young S.K."/>
            <person name="Zeng Q."/>
            <person name="Gargeya S."/>
            <person name="Fitzgerald M."/>
            <person name="Haas B."/>
            <person name="Abouelleil A."/>
            <person name="Alvarado L."/>
            <person name="Arachchi H.M."/>
            <person name="Berlin A."/>
            <person name="Brown A."/>
            <person name="Chapman S.B."/>
            <person name="Chen Z."/>
            <person name="Dunbar C."/>
            <person name="Freedman E."/>
            <person name="Gearin G."/>
            <person name="Gellesch M."/>
            <person name="Goldberg J."/>
            <person name="Griggs A."/>
            <person name="Gujja S."/>
            <person name="Heiman D."/>
            <person name="Howarth C."/>
            <person name="Larson L."/>
            <person name="Lui A."/>
            <person name="MacDonald P.J.P."/>
            <person name="Montmayeur A."/>
            <person name="Murphy C."/>
            <person name="Neiman D."/>
            <person name="Pearson M."/>
            <person name="Priest M."/>
            <person name="Roberts A."/>
            <person name="Saif S."/>
            <person name="Shea T."/>
            <person name="Shenoy N."/>
            <person name="Sisk P."/>
            <person name="Stolte C."/>
            <person name="Sykes S."/>
            <person name="Wortman J."/>
            <person name="Nusbaum C."/>
            <person name="Birren B."/>
        </authorList>
    </citation>
    <scope>NUCLEOTIDE SEQUENCE [LARGE SCALE GENOMIC DNA]</scope>
    <source>
        <strain evidence="6 7">North Korean</strain>
    </source>
</reference>
<evidence type="ECO:0000256" key="1">
    <source>
        <dbReference type="ARBA" id="ARBA00006019"/>
    </source>
</evidence>
<dbReference type="SUPFAM" id="SSF74788">
    <property type="entry name" value="Cullin repeat-like"/>
    <property type="match status" value="1"/>
</dbReference>
<feature type="compositionally biased region" description="Polar residues" evidence="4">
    <location>
        <begin position="241"/>
        <end position="253"/>
    </location>
</feature>
<dbReference type="PANTHER" id="PTHR11932">
    <property type="entry name" value="CULLIN"/>
    <property type="match status" value="1"/>
</dbReference>
<evidence type="ECO:0000256" key="4">
    <source>
        <dbReference type="SAM" id="MobiDB-lite"/>
    </source>
</evidence>
<dbReference type="AlphaFoldDB" id="A0A0J9TTU8"/>
<dbReference type="Gene3D" id="1.20.1310.10">
    <property type="entry name" value="Cullin Repeats"/>
    <property type="match status" value="3"/>
</dbReference>
<dbReference type="InterPro" id="IPR059120">
    <property type="entry name" value="Cullin-like_AB"/>
</dbReference>
<sequence>MRKYHMNASPSSPPLFPHVPPKEPVSVENEKLTPNLNTLEEYIDNCFSNLPYQELTVDKKKKFQIESLCDFFVFYNCDRVICSLVEKHCKNKTLSFFSNLCEKIDSQYFKNGGHFLNHFVDTWNNFSSVVVHLDDLFKSFKTYNKIACSSFECPSYIFNNLWKKCINRYVLVKRILIRSACDYLKCDKVFCERKFYQYICMNMNDDALEGRENERDEAFLSRAAVRAGGSLVGGRKESAVGTGSCSGDISTLQNRRSGSSNKGSGNVKKHSVSFKIDEGDSGKGCDSAGEEVKIGEPAKGRGISDTAHCGTSSQVNTHMGMEKEQSNNLHANNSSNGLCVTGEGTKETQIDDNLLCAGLRIIDMLGLYDEFEQTYKKDTQEYYVEKLKEHLSKDGIDPEKEEDAQMKKPNAKCEKPSAKCEKPSAKCEKPNAKRDLPEEIENYLCHEQMRCRKFLKEETEIAILKMLKEMLIVRNKEVLFKNVYLKHYIENEKYDSLRMLYLFSLHMNDTEHFCDIFFKAVEEIGLDIINEVLKKRDNLNTLYDALIRLVNYKLNIDRVIIISFRYSSFFTNKWKEVFEHFLNKGTHAENYMPVILSIYLNNLLMMYNTGLKKLRKYYILNKQLRRGRSRKNNLLFEKNWYSFCNESVIQGVEQESSISTDSDTMMVVKKYIKNKNRKRKLLHRVVHTGEEAGHRDDQPGEDPNHSSDSCDEEMIHAHTEKMEKLFKKYHDVGKYIINTVTIILSLFKYLSDKEKFEKYFRTFMCKRLINDKNFNIVLDVKVFKTLKKECGPQFTKKIETILKDMKFSCKGMQDFYKETSHDGIKLLKKKKYAVNVIYNDVWEHNKLEGEIIYPEAIRLCNDYFCKYYALANKAKNIKFLPLYGLCTLKVDFGKVKGKKFPSSSGSSWERVDHREVGSRVGKHTPCGERGTRGASRSGRSGPPEDKHNAHNDEYCQNERFLFTVTTLQATVLLLFNERPQYSICELTSLTGFSREHLIEYLQAIYTGDETNILIYDEAYENFQLNVNFQTENKYLVVNYSDQTYKDNTAIPALTQDDLELEDRSLHMDASIVKFLKTCGKASERDICAHTRQKVNNCTNEQIKSRLASLINREFIFLQNNIYYFEL</sequence>
<gene>
    <name evidence="6" type="ORF">PVNG_06489</name>
</gene>
<dbReference type="Gene3D" id="1.10.10.10">
    <property type="entry name" value="Winged helix-like DNA-binding domain superfamily/Winged helix DNA-binding domain"/>
    <property type="match status" value="1"/>
</dbReference>
<dbReference type="GO" id="GO:0031625">
    <property type="term" value="F:ubiquitin protein ligase binding"/>
    <property type="evidence" value="ECO:0007669"/>
    <property type="project" value="InterPro"/>
</dbReference>
<protein>
    <recommendedName>
        <fullName evidence="5">Cullin family profile domain-containing protein</fullName>
    </recommendedName>
</protein>
<accession>A0A0J9TTU8</accession>
<feature type="domain" description="Cullin family profile" evidence="5">
    <location>
        <begin position="743"/>
        <end position="1005"/>
    </location>
</feature>
<dbReference type="InterPro" id="IPR019559">
    <property type="entry name" value="Cullin_neddylation_domain"/>
</dbReference>
<feature type="compositionally biased region" description="Low complexity" evidence="4">
    <location>
        <begin position="254"/>
        <end position="266"/>
    </location>
</feature>
<organism evidence="6 7">
    <name type="scientific">Plasmodium vivax North Korean</name>
    <dbReference type="NCBI Taxonomy" id="1035514"/>
    <lineage>
        <taxon>Eukaryota</taxon>
        <taxon>Sar</taxon>
        <taxon>Alveolata</taxon>
        <taxon>Apicomplexa</taxon>
        <taxon>Aconoidasida</taxon>
        <taxon>Haemosporida</taxon>
        <taxon>Plasmodiidae</taxon>
        <taxon>Plasmodium</taxon>
        <taxon>Plasmodium (Plasmodium)</taxon>
    </lineage>
</organism>
<dbReference type="InterPro" id="IPR016159">
    <property type="entry name" value="Cullin_repeat-like_dom_sf"/>
</dbReference>
<dbReference type="SUPFAM" id="SSF75632">
    <property type="entry name" value="Cullin homology domain"/>
    <property type="match status" value="1"/>
</dbReference>
<dbReference type="InterPro" id="IPR036317">
    <property type="entry name" value="Cullin_homology_sf"/>
</dbReference>
<dbReference type="InterPro" id="IPR045093">
    <property type="entry name" value="Cullin"/>
</dbReference>
<dbReference type="PROSITE" id="PS50069">
    <property type="entry name" value="CULLIN_2"/>
    <property type="match status" value="1"/>
</dbReference>
<dbReference type="OrthoDB" id="27073at2759"/>
<feature type="region of interest" description="Disordered" evidence="4">
    <location>
        <begin position="1"/>
        <end position="24"/>
    </location>
</feature>
<evidence type="ECO:0000313" key="6">
    <source>
        <dbReference type="EMBL" id="KMZ98751.1"/>
    </source>
</evidence>
<dbReference type="SUPFAM" id="SSF46785">
    <property type="entry name" value="Winged helix' DNA-binding domain"/>
    <property type="match status" value="1"/>
</dbReference>
<dbReference type="InterPro" id="IPR036388">
    <property type="entry name" value="WH-like_DNA-bd_sf"/>
</dbReference>
<proteinExistence type="inferred from homology"/>
<dbReference type="GO" id="GO:0006511">
    <property type="term" value="P:ubiquitin-dependent protein catabolic process"/>
    <property type="evidence" value="ECO:0007669"/>
    <property type="project" value="InterPro"/>
</dbReference>
<dbReference type="Gene3D" id="3.30.230.130">
    <property type="entry name" value="Cullin, Chain C, Domain 2"/>
    <property type="match status" value="1"/>
</dbReference>
<feature type="region of interest" description="Disordered" evidence="4">
    <location>
        <begin position="689"/>
        <end position="710"/>
    </location>
</feature>
<dbReference type="InterPro" id="IPR001373">
    <property type="entry name" value="Cullin_N"/>
</dbReference>
<feature type="region of interest" description="Disordered" evidence="4">
    <location>
        <begin position="914"/>
        <end position="950"/>
    </location>
</feature>
<dbReference type="Pfam" id="PF00888">
    <property type="entry name" value="Cullin"/>
    <property type="match status" value="2"/>
</dbReference>
<feature type="compositionally biased region" description="Basic and acidic residues" evidence="4">
    <location>
        <begin position="689"/>
        <end position="705"/>
    </location>
</feature>
<dbReference type="SMART" id="SM00182">
    <property type="entry name" value="CULLIN"/>
    <property type="match status" value="1"/>
</dbReference>
<comment type="similarity">
    <text evidence="1 2 3">Belongs to the cullin family.</text>
</comment>
<dbReference type="InterPro" id="IPR016158">
    <property type="entry name" value="Cullin_homology"/>
</dbReference>
<evidence type="ECO:0000256" key="3">
    <source>
        <dbReference type="RuleBase" id="RU003829"/>
    </source>
</evidence>
<evidence type="ECO:0000256" key="2">
    <source>
        <dbReference type="PROSITE-ProRule" id="PRU00330"/>
    </source>
</evidence>
<dbReference type="SMART" id="SM00884">
    <property type="entry name" value="Cullin_Nedd8"/>
    <property type="match status" value="1"/>
</dbReference>
<feature type="region of interest" description="Disordered" evidence="4">
    <location>
        <begin position="241"/>
        <end position="270"/>
    </location>
</feature>
<evidence type="ECO:0000313" key="7">
    <source>
        <dbReference type="Proteomes" id="UP000053239"/>
    </source>
</evidence>
<feature type="region of interest" description="Disordered" evidence="4">
    <location>
        <begin position="395"/>
        <end position="417"/>
    </location>
</feature>
<dbReference type="EMBL" id="KQ235443">
    <property type="protein sequence ID" value="KMZ98751.1"/>
    <property type="molecule type" value="Genomic_DNA"/>
</dbReference>
<evidence type="ECO:0000259" key="5">
    <source>
        <dbReference type="PROSITE" id="PS50069"/>
    </source>
</evidence>
<feature type="compositionally biased region" description="Low complexity" evidence="4">
    <location>
        <begin position="932"/>
        <end position="941"/>
    </location>
</feature>
<dbReference type="Proteomes" id="UP000053239">
    <property type="component" value="Unassembled WGS sequence"/>
</dbReference>